<keyword evidence="1" id="KW-0812">Transmembrane</keyword>
<proteinExistence type="predicted"/>
<organism evidence="2 3">
    <name type="scientific">Quercus suber</name>
    <name type="common">Cork oak</name>
    <dbReference type="NCBI Taxonomy" id="58331"/>
    <lineage>
        <taxon>Eukaryota</taxon>
        <taxon>Viridiplantae</taxon>
        <taxon>Streptophyta</taxon>
        <taxon>Embryophyta</taxon>
        <taxon>Tracheophyta</taxon>
        <taxon>Spermatophyta</taxon>
        <taxon>Magnoliopsida</taxon>
        <taxon>eudicotyledons</taxon>
        <taxon>Gunneridae</taxon>
        <taxon>Pentapetalae</taxon>
        <taxon>rosids</taxon>
        <taxon>fabids</taxon>
        <taxon>Fagales</taxon>
        <taxon>Fagaceae</taxon>
        <taxon>Quercus</taxon>
    </lineage>
</organism>
<protein>
    <submittedName>
        <fullName evidence="2">Uncharacterized protein</fullName>
    </submittedName>
</protein>
<evidence type="ECO:0000313" key="3">
    <source>
        <dbReference type="Proteomes" id="UP000237347"/>
    </source>
</evidence>
<dbReference type="EMBL" id="PKMF04000009">
    <property type="protein sequence ID" value="KAK7860021.1"/>
    <property type="molecule type" value="Genomic_DNA"/>
</dbReference>
<gene>
    <name evidence="2" type="ORF">CFP56_000400</name>
</gene>
<name>A0AAW0M9M0_QUESU</name>
<accession>A0AAW0M9M0</accession>
<dbReference type="Proteomes" id="UP000237347">
    <property type="component" value="Unassembled WGS sequence"/>
</dbReference>
<feature type="transmembrane region" description="Helical" evidence="1">
    <location>
        <begin position="31"/>
        <end position="51"/>
    </location>
</feature>
<feature type="transmembrane region" description="Helical" evidence="1">
    <location>
        <begin position="58"/>
        <end position="79"/>
    </location>
</feature>
<keyword evidence="1" id="KW-0472">Membrane</keyword>
<sequence>MAFENDSLVLNNATNVPNNGFMCARHKLEQIEAYIIVITIFIVFLVVYGSCKRRSHSLFLKILIWIAHVLPTYLITYIFGQMQSASFENELTSLRSEALTLASKTEGLVRNTKLIADFMANKHTLSNEDEVYPSCMKGYKYWVEGVEKEIVEVIPPLYQYHLKTANEVVTIEMIWQC</sequence>
<reference evidence="2 3" key="1">
    <citation type="journal article" date="2018" name="Sci. Data">
        <title>The draft genome sequence of cork oak.</title>
        <authorList>
            <person name="Ramos A.M."/>
            <person name="Usie A."/>
            <person name="Barbosa P."/>
            <person name="Barros P.M."/>
            <person name="Capote T."/>
            <person name="Chaves I."/>
            <person name="Simoes F."/>
            <person name="Abreu I."/>
            <person name="Carrasquinho I."/>
            <person name="Faro C."/>
            <person name="Guimaraes J.B."/>
            <person name="Mendonca D."/>
            <person name="Nobrega F."/>
            <person name="Rodrigues L."/>
            <person name="Saibo N.J.M."/>
            <person name="Varela M.C."/>
            <person name="Egas C."/>
            <person name="Matos J."/>
            <person name="Miguel C.M."/>
            <person name="Oliveira M.M."/>
            <person name="Ricardo C.P."/>
            <person name="Goncalves S."/>
        </authorList>
    </citation>
    <scope>NUCLEOTIDE SEQUENCE [LARGE SCALE GENOMIC DNA]</scope>
    <source>
        <strain evidence="3">cv. HL8</strain>
    </source>
</reference>
<dbReference type="AlphaFoldDB" id="A0AAW0M9M0"/>
<keyword evidence="1" id="KW-1133">Transmembrane helix</keyword>
<evidence type="ECO:0000256" key="1">
    <source>
        <dbReference type="SAM" id="Phobius"/>
    </source>
</evidence>
<keyword evidence="3" id="KW-1185">Reference proteome</keyword>
<comment type="caution">
    <text evidence="2">The sequence shown here is derived from an EMBL/GenBank/DDBJ whole genome shotgun (WGS) entry which is preliminary data.</text>
</comment>
<evidence type="ECO:0000313" key="2">
    <source>
        <dbReference type="EMBL" id="KAK7860021.1"/>
    </source>
</evidence>